<dbReference type="EMBL" id="CP002446">
    <property type="protein sequence ID" value="ADV26146.1"/>
    <property type="molecule type" value="Genomic_DNA"/>
</dbReference>
<dbReference type="InterPro" id="IPR007454">
    <property type="entry name" value="UPF0250_YbeD-like"/>
</dbReference>
<protein>
    <recommendedName>
        <fullName evidence="1">UPF0250 protein Psesu_0284</fullName>
    </recommendedName>
</protein>
<evidence type="ECO:0000313" key="2">
    <source>
        <dbReference type="EMBL" id="ADV26146.1"/>
    </source>
</evidence>
<evidence type="ECO:0000256" key="1">
    <source>
        <dbReference type="HAMAP-Rule" id="MF_00659"/>
    </source>
</evidence>
<name>E6WPW8_PSEUU</name>
<proteinExistence type="inferred from homology"/>
<dbReference type="Gene3D" id="3.30.70.260">
    <property type="match status" value="1"/>
</dbReference>
<dbReference type="KEGG" id="psu:Psesu_0284"/>
<sequence length="115" mass="12493">MAAPQRCAGVVLGFGGPGPDNASMEIKSDNPEHGFQFPGTFELSAMGAADKGLETELPKLLAAAGVEVLEESIQWKHSSNGRYVSVRIGFRAESRGQYERAHQALRDHPEVKWTL</sequence>
<dbReference type="AlphaFoldDB" id="E6WPW8"/>
<evidence type="ECO:0000313" key="3">
    <source>
        <dbReference type="Proteomes" id="UP000008632"/>
    </source>
</evidence>
<reference evidence="2 3" key="1">
    <citation type="submission" date="2011-01" db="EMBL/GenBank/DDBJ databases">
        <title>Complete sequence of Pseudoxanthomonas suwonensis 11-1.</title>
        <authorList>
            <consortium name="US DOE Joint Genome Institute"/>
            <person name="Lucas S."/>
            <person name="Copeland A."/>
            <person name="Lapidus A."/>
            <person name="Cheng J.-F."/>
            <person name="Goodwin L."/>
            <person name="Pitluck S."/>
            <person name="Teshima H."/>
            <person name="Detter J.C."/>
            <person name="Han C."/>
            <person name="Tapia R."/>
            <person name="Land M."/>
            <person name="Hauser L."/>
            <person name="Kyrpides N."/>
            <person name="Ivanova N."/>
            <person name="Ovchinnikova G."/>
            <person name="Siebers A.K."/>
            <person name="Allgaier M."/>
            <person name="Thelen M.P."/>
            <person name="Hugenholtz P."/>
            <person name="Gladden J."/>
            <person name="Woyke T."/>
        </authorList>
    </citation>
    <scope>NUCLEOTIDE SEQUENCE [LARGE SCALE GENOMIC DNA]</scope>
    <source>
        <strain evidence="3">11-1</strain>
    </source>
</reference>
<keyword evidence="3" id="KW-1185">Reference proteome</keyword>
<dbReference type="Proteomes" id="UP000008632">
    <property type="component" value="Chromosome"/>
</dbReference>
<dbReference type="STRING" id="743721.Psesu_0284"/>
<dbReference type="SUPFAM" id="SSF117991">
    <property type="entry name" value="YbeD/HP0495-like"/>
    <property type="match status" value="1"/>
</dbReference>
<dbReference type="HOGENOM" id="CLU_161438_1_1_6"/>
<dbReference type="Pfam" id="PF04359">
    <property type="entry name" value="DUF493"/>
    <property type="match status" value="1"/>
</dbReference>
<dbReference type="eggNOG" id="COG2921">
    <property type="taxonomic scope" value="Bacteria"/>
</dbReference>
<gene>
    <name evidence="2" type="ordered locus">Psesu_0284</name>
</gene>
<dbReference type="HAMAP" id="MF_00659">
    <property type="entry name" value="UPF0250"/>
    <property type="match status" value="1"/>
</dbReference>
<accession>E6WPW8</accession>
<dbReference type="InterPro" id="IPR027471">
    <property type="entry name" value="YbeD-like_sf"/>
</dbReference>
<comment type="similarity">
    <text evidence="1">Belongs to the UPF0250 family.</text>
</comment>
<organism evidence="2 3">
    <name type="scientific">Pseudoxanthomonas suwonensis (strain 11-1)</name>
    <dbReference type="NCBI Taxonomy" id="743721"/>
    <lineage>
        <taxon>Bacteria</taxon>
        <taxon>Pseudomonadati</taxon>
        <taxon>Pseudomonadota</taxon>
        <taxon>Gammaproteobacteria</taxon>
        <taxon>Lysobacterales</taxon>
        <taxon>Lysobacteraceae</taxon>
        <taxon>Pseudoxanthomonas</taxon>
    </lineage>
</organism>
<dbReference type="NCBIfam" id="NF002066">
    <property type="entry name" value="PRK00907.1"/>
    <property type="match status" value="1"/>
</dbReference>